<dbReference type="InterPro" id="IPR055171">
    <property type="entry name" value="GT-D-like"/>
</dbReference>
<organism evidence="2">
    <name type="scientific">bioreactor metagenome</name>
    <dbReference type="NCBI Taxonomy" id="1076179"/>
    <lineage>
        <taxon>unclassified sequences</taxon>
        <taxon>metagenomes</taxon>
        <taxon>ecological metagenomes</taxon>
    </lineage>
</organism>
<dbReference type="InterPro" id="IPR049785">
    <property type="entry name" value="GT-D-like_firm"/>
</dbReference>
<dbReference type="AlphaFoldDB" id="A0A644ZT06"/>
<name>A0A644ZT06_9ZZZZ</name>
<accession>A0A644ZT06</accession>
<sequence>MPKHEIPWLYLGSEIQFLPEDLIHTDTVVQTIVDCVKKKVPLSLIRIGDGELSVMAQDIVLPTEYLKKSAAWNSTKYCGVSLKQDLENHYSMRDKCIEAVKNADLVGVFPNGEFTNKVFSAIGFRPKQVFYAFGNVYFCFSKGFVDLLISDPPLLVGKQAADFAAYLEKTLGVQAAGVFTEINSPEDLDKTIDYMAHFPHDWSLVSAGVNADIIAPIMAKEYGKVCIDYGHGMDVLMNPKYQGRYYFYGHKTDHL</sequence>
<dbReference type="EMBL" id="VSSQ01010312">
    <property type="protein sequence ID" value="MPM43992.1"/>
    <property type="molecule type" value="Genomic_DNA"/>
</dbReference>
<evidence type="ECO:0000259" key="1">
    <source>
        <dbReference type="Pfam" id="PF22882"/>
    </source>
</evidence>
<dbReference type="Pfam" id="PF22882">
    <property type="entry name" value="GT-D-like"/>
    <property type="match status" value="1"/>
</dbReference>
<proteinExistence type="predicted"/>
<feature type="domain" description="GT-D fold-like" evidence="1">
    <location>
        <begin position="25"/>
        <end position="235"/>
    </location>
</feature>
<dbReference type="NCBIfam" id="NF040628">
    <property type="entry name" value="GT-D_rel"/>
    <property type="match status" value="1"/>
</dbReference>
<reference evidence="2" key="1">
    <citation type="submission" date="2019-08" db="EMBL/GenBank/DDBJ databases">
        <authorList>
            <person name="Kucharzyk K."/>
            <person name="Murdoch R.W."/>
            <person name="Higgins S."/>
            <person name="Loffler F."/>
        </authorList>
    </citation>
    <scope>NUCLEOTIDE SEQUENCE</scope>
</reference>
<gene>
    <name evidence="2" type="ORF">SDC9_90670</name>
</gene>
<protein>
    <recommendedName>
        <fullName evidence="1">GT-D fold-like domain-containing protein</fullName>
    </recommendedName>
</protein>
<comment type="caution">
    <text evidence="2">The sequence shown here is derived from an EMBL/GenBank/DDBJ whole genome shotgun (WGS) entry which is preliminary data.</text>
</comment>
<evidence type="ECO:0000313" key="2">
    <source>
        <dbReference type="EMBL" id="MPM43992.1"/>
    </source>
</evidence>